<dbReference type="EMBL" id="FQWT01000002">
    <property type="protein sequence ID" value="SHH06317.1"/>
    <property type="molecule type" value="Genomic_DNA"/>
</dbReference>
<dbReference type="STRING" id="421058.SAMN05421866_1993"/>
<protein>
    <submittedName>
        <fullName evidence="2">Uncharacterized protein</fullName>
    </submittedName>
</protein>
<sequence length="61" mass="7177">MLPSNGFFGAYYVDIYIIIPLLLVQLLTLLFYKKNNILAMIINILINLIMIFITYKFFVNN</sequence>
<organism evidence="2 3">
    <name type="scientific">Chryseobacterium oranimense</name>
    <dbReference type="NCBI Taxonomy" id="421058"/>
    <lineage>
        <taxon>Bacteria</taxon>
        <taxon>Pseudomonadati</taxon>
        <taxon>Bacteroidota</taxon>
        <taxon>Flavobacteriia</taxon>
        <taxon>Flavobacteriales</taxon>
        <taxon>Weeksellaceae</taxon>
        <taxon>Chryseobacterium group</taxon>
        <taxon>Chryseobacterium</taxon>
    </lineage>
</organism>
<keyword evidence="3" id="KW-1185">Reference proteome</keyword>
<proteinExistence type="predicted"/>
<feature type="transmembrane region" description="Helical" evidence="1">
    <location>
        <begin position="12"/>
        <end position="32"/>
    </location>
</feature>
<gene>
    <name evidence="2" type="ORF">SAMN05421866_1993</name>
</gene>
<evidence type="ECO:0000313" key="3">
    <source>
        <dbReference type="Proteomes" id="UP000184047"/>
    </source>
</evidence>
<dbReference type="AlphaFoldDB" id="A0A1M5PWB6"/>
<accession>A0A1M5PWB6</accession>
<keyword evidence="1" id="KW-1133">Transmembrane helix</keyword>
<name>A0A1M5PWB6_9FLAO</name>
<keyword evidence="1" id="KW-0812">Transmembrane</keyword>
<dbReference type="Proteomes" id="UP000184047">
    <property type="component" value="Unassembled WGS sequence"/>
</dbReference>
<reference evidence="3" key="1">
    <citation type="submission" date="2016-11" db="EMBL/GenBank/DDBJ databases">
        <authorList>
            <person name="Varghese N."/>
            <person name="Submissions S."/>
        </authorList>
    </citation>
    <scope>NUCLEOTIDE SEQUENCE [LARGE SCALE GENOMIC DNA]</scope>
    <source>
        <strain evidence="3">DSM 19055</strain>
    </source>
</reference>
<evidence type="ECO:0000313" key="2">
    <source>
        <dbReference type="EMBL" id="SHH06317.1"/>
    </source>
</evidence>
<keyword evidence="1" id="KW-0472">Membrane</keyword>
<feature type="transmembrane region" description="Helical" evidence="1">
    <location>
        <begin position="37"/>
        <end position="58"/>
    </location>
</feature>
<evidence type="ECO:0000256" key="1">
    <source>
        <dbReference type="SAM" id="Phobius"/>
    </source>
</evidence>